<dbReference type="PANTHER" id="PTHR33525:SF4">
    <property type="entry name" value="CYCLIC DI-GMP PHOSPHODIESTERASE CDGJ"/>
    <property type="match status" value="1"/>
</dbReference>
<evidence type="ECO:0000313" key="3">
    <source>
        <dbReference type="Proteomes" id="UP000318437"/>
    </source>
</evidence>
<evidence type="ECO:0000313" key="2">
    <source>
        <dbReference type="EMBL" id="TWU27377.1"/>
    </source>
</evidence>
<dbReference type="InterPro" id="IPR013976">
    <property type="entry name" value="HDOD"/>
</dbReference>
<dbReference type="CDD" id="cd00077">
    <property type="entry name" value="HDc"/>
    <property type="match status" value="1"/>
</dbReference>
<organism evidence="2 3">
    <name type="scientific">Bythopirellula polymerisocia</name>
    <dbReference type="NCBI Taxonomy" id="2528003"/>
    <lineage>
        <taxon>Bacteria</taxon>
        <taxon>Pseudomonadati</taxon>
        <taxon>Planctomycetota</taxon>
        <taxon>Planctomycetia</taxon>
        <taxon>Pirellulales</taxon>
        <taxon>Lacipirellulaceae</taxon>
        <taxon>Bythopirellula</taxon>
    </lineage>
</organism>
<dbReference type="InterPro" id="IPR052340">
    <property type="entry name" value="RNase_Y/CdgJ"/>
</dbReference>
<dbReference type="Gene3D" id="1.10.3210.10">
    <property type="entry name" value="Hypothetical protein af1432"/>
    <property type="match status" value="1"/>
</dbReference>
<name>A0A5C6CV43_9BACT</name>
<dbReference type="SUPFAM" id="SSF109604">
    <property type="entry name" value="HD-domain/PDEase-like"/>
    <property type="match status" value="1"/>
</dbReference>
<reference evidence="2 3" key="1">
    <citation type="submission" date="2019-02" db="EMBL/GenBank/DDBJ databases">
        <title>Deep-cultivation of Planctomycetes and their phenomic and genomic characterization uncovers novel biology.</title>
        <authorList>
            <person name="Wiegand S."/>
            <person name="Jogler M."/>
            <person name="Boedeker C."/>
            <person name="Pinto D."/>
            <person name="Vollmers J."/>
            <person name="Rivas-Marin E."/>
            <person name="Kohn T."/>
            <person name="Peeters S.H."/>
            <person name="Heuer A."/>
            <person name="Rast P."/>
            <person name="Oberbeckmann S."/>
            <person name="Bunk B."/>
            <person name="Jeske O."/>
            <person name="Meyerdierks A."/>
            <person name="Storesund J.E."/>
            <person name="Kallscheuer N."/>
            <person name="Luecker S."/>
            <person name="Lage O.M."/>
            <person name="Pohl T."/>
            <person name="Merkel B.J."/>
            <person name="Hornburger P."/>
            <person name="Mueller R.-W."/>
            <person name="Bruemmer F."/>
            <person name="Labrenz M."/>
            <person name="Spormann A.M."/>
            <person name="Op Den Camp H."/>
            <person name="Overmann J."/>
            <person name="Amann R."/>
            <person name="Jetten M.S.M."/>
            <person name="Mascher T."/>
            <person name="Medema M.H."/>
            <person name="Devos D.P."/>
            <person name="Kaster A.-K."/>
            <person name="Ovreas L."/>
            <person name="Rohde M."/>
            <person name="Galperin M.Y."/>
            <person name="Jogler C."/>
        </authorList>
    </citation>
    <scope>NUCLEOTIDE SEQUENCE [LARGE SCALE GENOMIC DNA]</scope>
    <source>
        <strain evidence="2 3">Pla144</strain>
    </source>
</reference>
<keyword evidence="3" id="KW-1185">Reference proteome</keyword>
<gene>
    <name evidence="2" type="ORF">Pla144_21490</name>
</gene>
<dbReference type="RefSeq" id="WP_146450594.1">
    <property type="nucleotide sequence ID" value="NZ_SJPS01000003.1"/>
</dbReference>
<dbReference type="InterPro" id="IPR006675">
    <property type="entry name" value="HDIG_dom"/>
</dbReference>
<sequence length="333" mass="37017">MTLLTETVLTDDGTAAIDQLLGRLNKLHSSPAVALQVMDITRDPDFEFADVKRCLENDPALTAAVLRLVNSSYYGLSRKITAVQEAMAYLGRRSLRLSVLSFGLVKALANGCPKAFHENYWRRSLSMAVAARKLAERCDEREVHADSVFAAGLLADLGMMALAQLETSRYLETCTDCDHLVEQMNREREEFGFTHVDVGVRLLAKWQLPEELIEAVSEHHRCPATAGKMSQILKAASVLAEVFWTTDCPHMRILLPMLKTRFDLDVDDLITLATECKDAVKESVEVFQVRIDGEIDIYAIQREAQAIYEAAVLETAVDLDSLEGLLATGNGQR</sequence>
<dbReference type="NCBIfam" id="TIGR00277">
    <property type="entry name" value="HDIG"/>
    <property type="match status" value="1"/>
</dbReference>
<proteinExistence type="predicted"/>
<dbReference type="Proteomes" id="UP000318437">
    <property type="component" value="Unassembled WGS sequence"/>
</dbReference>
<dbReference type="AlphaFoldDB" id="A0A5C6CV43"/>
<dbReference type="PROSITE" id="PS51833">
    <property type="entry name" value="HDOD"/>
    <property type="match status" value="1"/>
</dbReference>
<dbReference type="InterPro" id="IPR003607">
    <property type="entry name" value="HD/PDEase_dom"/>
</dbReference>
<dbReference type="PANTHER" id="PTHR33525">
    <property type="match status" value="1"/>
</dbReference>
<comment type="caution">
    <text evidence="2">The sequence shown here is derived from an EMBL/GenBank/DDBJ whole genome shotgun (WGS) entry which is preliminary data.</text>
</comment>
<dbReference type="EMBL" id="SJPS01000003">
    <property type="protein sequence ID" value="TWU27377.1"/>
    <property type="molecule type" value="Genomic_DNA"/>
</dbReference>
<accession>A0A5C6CV43</accession>
<evidence type="ECO:0000259" key="1">
    <source>
        <dbReference type="PROSITE" id="PS51833"/>
    </source>
</evidence>
<dbReference type="OrthoDB" id="243535at2"/>
<protein>
    <submittedName>
        <fullName evidence="2">HDOD domain protein</fullName>
    </submittedName>
</protein>
<dbReference type="Pfam" id="PF08668">
    <property type="entry name" value="HDOD"/>
    <property type="match status" value="1"/>
</dbReference>
<feature type="domain" description="HDOD" evidence="1">
    <location>
        <begin position="27"/>
        <end position="222"/>
    </location>
</feature>